<dbReference type="OrthoDB" id="9761723at2"/>
<dbReference type="SUPFAM" id="SSF52266">
    <property type="entry name" value="SGNH hydrolase"/>
    <property type="match status" value="1"/>
</dbReference>
<dbReference type="GO" id="GO:0016788">
    <property type="term" value="F:hydrolase activity, acting on ester bonds"/>
    <property type="evidence" value="ECO:0007669"/>
    <property type="project" value="UniProtKB-ARBA"/>
</dbReference>
<keyword evidence="1" id="KW-0472">Membrane</keyword>
<dbReference type="Proteomes" id="UP000199514">
    <property type="component" value="Unassembled WGS sequence"/>
</dbReference>
<keyword evidence="1" id="KW-0812">Transmembrane</keyword>
<name>A0A1I1H0V0_9BACT</name>
<feature type="transmembrane region" description="Helical" evidence="1">
    <location>
        <begin position="7"/>
        <end position="26"/>
    </location>
</feature>
<accession>A0A1I1H0V0</accession>
<keyword evidence="3" id="KW-1185">Reference proteome</keyword>
<sequence>MKLYLKTFIAFLIPIAITVIGTIYLYHQKINSIQLPKNIDTVICGDSHIMTGINDSLISNSLNIAQHSQNYIFTYNILSNIITNNPKQIREIIIGSSFHNFGQNWDKQLIDSETAGEIYIKYFPILNWESAYWLLKKNPVTALNTLPSITKQLLLATVKKYNNYNQYPFIGKYEPVSESRLYDKVIHISIERHYEKYPNQISGNQAEYLEKIIRLCNANSIKIVLVSTPLNYRYSNKIPKFNREYFEHTISKIDSQEVFLDYSNLKMEDKCFQDGDHLNKYGATIFSKIIDQRLKELPQ</sequence>
<dbReference type="AlphaFoldDB" id="A0A1I1H0V0"/>
<keyword evidence="1" id="KW-1133">Transmembrane helix</keyword>
<evidence type="ECO:0008006" key="4">
    <source>
        <dbReference type="Google" id="ProtNLM"/>
    </source>
</evidence>
<organism evidence="2 3">
    <name type="scientific">Flexibacter flexilis DSM 6793</name>
    <dbReference type="NCBI Taxonomy" id="927664"/>
    <lineage>
        <taxon>Bacteria</taxon>
        <taxon>Pseudomonadati</taxon>
        <taxon>Bacteroidota</taxon>
        <taxon>Cytophagia</taxon>
        <taxon>Cytophagales</taxon>
        <taxon>Flexibacteraceae</taxon>
        <taxon>Flexibacter</taxon>
    </lineage>
</organism>
<gene>
    <name evidence="2" type="ORF">SAMN05421780_103172</name>
</gene>
<evidence type="ECO:0000313" key="2">
    <source>
        <dbReference type="EMBL" id="SFC17779.1"/>
    </source>
</evidence>
<protein>
    <recommendedName>
        <fullName evidence="4">SGNH/GDSL hydrolase family protein</fullName>
    </recommendedName>
</protein>
<dbReference type="InterPro" id="IPR036514">
    <property type="entry name" value="SGNH_hydro_sf"/>
</dbReference>
<proteinExistence type="predicted"/>
<reference evidence="2 3" key="1">
    <citation type="submission" date="2016-10" db="EMBL/GenBank/DDBJ databases">
        <authorList>
            <person name="de Groot N.N."/>
        </authorList>
    </citation>
    <scope>NUCLEOTIDE SEQUENCE [LARGE SCALE GENOMIC DNA]</scope>
    <source>
        <strain evidence="2 3">DSM 6793</strain>
    </source>
</reference>
<dbReference type="STRING" id="927664.SAMN05421780_103172"/>
<dbReference type="EMBL" id="FOLE01000003">
    <property type="protein sequence ID" value="SFC17779.1"/>
    <property type="molecule type" value="Genomic_DNA"/>
</dbReference>
<evidence type="ECO:0000256" key="1">
    <source>
        <dbReference type="SAM" id="Phobius"/>
    </source>
</evidence>
<evidence type="ECO:0000313" key="3">
    <source>
        <dbReference type="Proteomes" id="UP000199514"/>
    </source>
</evidence>
<dbReference type="RefSeq" id="WP_143083910.1">
    <property type="nucleotide sequence ID" value="NZ_FOLE01000003.1"/>
</dbReference>
<dbReference type="Gene3D" id="3.40.50.1110">
    <property type="entry name" value="SGNH hydrolase"/>
    <property type="match status" value="1"/>
</dbReference>